<dbReference type="Proteomes" id="UP000594468">
    <property type="component" value="Chromosome"/>
</dbReference>
<dbReference type="EMBL" id="CP062983">
    <property type="protein sequence ID" value="QPC84432.1"/>
    <property type="molecule type" value="Genomic_DNA"/>
</dbReference>
<dbReference type="AlphaFoldDB" id="A0A7S8IG94"/>
<name>A0A7S8IG94_9CHLR</name>
<accession>A0A7S8IG94</accession>
<keyword evidence="1" id="KW-1133">Transmembrane helix</keyword>
<keyword evidence="3" id="KW-1185">Reference proteome</keyword>
<keyword evidence="1" id="KW-0472">Membrane</keyword>
<reference evidence="2 3" key="1">
    <citation type="submission" date="2020-02" db="EMBL/GenBank/DDBJ databases">
        <authorList>
            <person name="Zheng R.K."/>
            <person name="Sun C.M."/>
        </authorList>
    </citation>
    <scope>NUCLEOTIDE SEQUENCE [LARGE SCALE GENOMIC DNA]</scope>
    <source>
        <strain evidence="3">rifampicinis</strain>
    </source>
</reference>
<proteinExistence type="predicted"/>
<evidence type="ECO:0000313" key="2">
    <source>
        <dbReference type="EMBL" id="QPC84432.1"/>
    </source>
</evidence>
<evidence type="ECO:0000313" key="3">
    <source>
        <dbReference type="Proteomes" id="UP000594468"/>
    </source>
</evidence>
<evidence type="ECO:0000256" key="1">
    <source>
        <dbReference type="SAM" id="Phobius"/>
    </source>
</evidence>
<dbReference type="KEGG" id="pmet:G4Y79_08675"/>
<dbReference type="RefSeq" id="WP_195172495.1">
    <property type="nucleotide sequence ID" value="NZ_CP062983.1"/>
</dbReference>
<gene>
    <name evidence="2" type="ORF">G4Y79_08675</name>
</gene>
<organism evidence="2 3">
    <name type="scientific">Phototrophicus methaneseepsis</name>
    <dbReference type="NCBI Taxonomy" id="2710758"/>
    <lineage>
        <taxon>Bacteria</taxon>
        <taxon>Bacillati</taxon>
        <taxon>Chloroflexota</taxon>
        <taxon>Candidatus Thermofontia</taxon>
        <taxon>Phototrophicales</taxon>
        <taxon>Phototrophicaceae</taxon>
        <taxon>Phototrophicus</taxon>
    </lineage>
</organism>
<sequence length="67" mass="7300">MNKTIFFYSFASVTFAIVVAVIIGLFVADETLGFILVMIFGGGGGALIAHYGIERGRRARKREQSSQ</sequence>
<protein>
    <submittedName>
        <fullName evidence="2">Uncharacterized protein</fullName>
    </submittedName>
</protein>
<keyword evidence="1" id="KW-0812">Transmembrane</keyword>
<feature type="transmembrane region" description="Helical" evidence="1">
    <location>
        <begin position="34"/>
        <end position="53"/>
    </location>
</feature>
<feature type="transmembrane region" description="Helical" evidence="1">
    <location>
        <begin position="7"/>
        <end position="28"/>
    </location>
</feature>